<accession>A0A0A1TIE7</accession>
<dbReference type="InterPro" id="IPR036864">
    <property type="entry name" value="Zn2-C6_fun-type_DNA-bd_sf"/>
</dbReference>
<feature type="region of interest" description="Disordered" evidence="3">
    <location>
        <begin position="97"/>
        <end position="178"/>
    </location>
</feature>
<dbReference type="Pfam" id="PF00172">
    <property type="entry name" value="Zn_clus"/>
    <property type="match status" value="2"/>
</dbReference>
<evidence type="ECO:0000256" key="1">
    <source>
        <dbReference type="ARBA" id="ARBA00004123"/>
    </source>
</evidence>
<dbReference type="AlphaFoldDB" id="A0A0A1TIE7"/>
<evidence type="ECO:0000259" key="4">
    <source>
        <dbReference type="PROSITE" id="PS50048"/>
    </source>
</evidence>
<dbReference type="PROSITE" id="PS50048">
    <property type="entry name" value="ZN2_CY6_FUNGAL_2"/>
    <property type="match status" value="1"/>
</dbReference>
<dbReference type="GO" id="GO:0008270">
    <property type="term" value="F:zinc ion binding"/>
    <property type="evidence" value="ECO:0007669"/>
    <property type="project" value="InterPro"/>
</dbReference>
<feature type="compositionally biased region" description="Low complexity" evidence="3">
    <location>
        <begin position="104"/>
        <end position="128"/>
    </location>
</feature>
<dbReference type="EMBL" id="CDHN01000007">
    <property type="protein sequence ID" value="CEJ94769.1"/>
    <property type="molecule type" value="Genomic_DNA"/>
</dbReference>
<dbReference type="PANTHER" id="PTHR37534:SF46">
    <property type="entry name" value="ZN(II)2CYS6 TRANSCRIPTION FACTOR (EUROFUNG)"/>
    <property type="match status" value="1"/>
</dbReference>
<dbReference type="GO" id="GO:0000981">
    <property type="term" value="F:DNA-binding transcription factor activity, RNA polymerase II-specific"/>
    <property type="evidence" value="ECO:0007669"/>
    <property type="project" value="InterPro"/>
</dbReference>
<keyword evidence="6" id="KW-1185">Reference proteome</keyword>
<protein>
    <recommendedName>
        <fullName evidence="4">Zn(2)-C6 fungal-type domain-containing protein</fullName>
    </recommendedName>
</protein>
<dbReference type="SMART" id="SM00066">
    <property type="entry name" value="GAL4"/>
    <property type="match status" value="2"/>
</dbReference>
<name>A0A0A1TIE7_9HYPO</name>
<dbReference type="SUPFAM" id="SSF57701">
    <property type="entry name" value="Zn2/Cys6 DNA-binding domain"/>
    <property type="match status" value="2"/>
</dbReference>
<reference evidence="5 6" key="1">
    <citation type="journal article" date="2015" name="Genome Announc.">
        <title>Draft Genome Sequence and Gene Annotation of the Entomopathogenic Fungus Verticillium hemipterigenum.</title>
        <authorList>
            <person name="Horn F."/>
            <person name="Habel A."/>
            <person name="Scharf D.H."/>
            <person name="Dworschak J."/>
            <person name="Brakhage A.A."/>
            <person name="Guthke R."/>
            <person name="Hertweck C."/>
            <person name="Linde J."/>
        </authorList>
    </citation>
    <scope>NUCLEOTIDE SEQUENCE [LARGE SCALE GENOMIC DNA]</scope>
</reference>
<evidence type="ECO:0000256" key="2">
    <source>
        <dbReference type="ARBA" id="ARBA00023242"/>
    </source>
</evidence>
<dbReference type="HOGENOM" id="CLU_031975_0_0_1"/>
<dbReference type="InterPro" id="IPR021858">
    <property type="entry name" value="Fun_TF"/>
</dbReference>
<proteinExistence type="predicted"/>
<dbReference type="PROSITE" id="PS00463">
    <property type="entry name" value="ZN2_CY6_FUNGAL_1"/>
    <property type="match status" value="1"/>
</dbReference>
<dbReference type="OrthoDB" id="3509362at2759"/>
<evidence type="ECO:0000313" key="5">
    <source>
        <dbReference type="EMBL" id="CEJ94769.1"/>
    </source>
</evidence>
<dbReference type="CDD" id="cd00067">
    <property type="entry name" value="GAL4"/>
    <property type="match status" value="2"/>
</dbReference>
<comment type="subcellular location">
    <subcellularLocation>
        <location evidence="1">Nucleus</location>
    </subcellularLocation>
</comment>
<dbReference type="STRING" id="1531966.A0A0A1TIE7"/>
<keyword evidence="2" id="KW-0539">Nucleus</keyword>
<feature type="domain" description="Zn(2)-C6 fungal-type" evidence="4">
    <location>
        <begin position="63"/>
        <end position="93"/>
    </location>
</feature>
<dbReference type="PANTHER" id="PTHR37534">
    <property type="entry name" value="TRANSCRIPTIONAL ACTIVATOR PROTEIN UGA3"/>
    <property type="match status" value="1"/>
</dbReference>
<dbReference type="Pfam" id="PF11951">
    <property type="entry name" value="Fungal_trans_2"/>
    <property type="match status" value="1"/>
</dbReference>
<dbReference type="Proteomes" id="UP000039046">
    <property type="component" value="Unassembled WGS sequence"/>
</dbReference>
<dbReference type="Gene3D" id="4.10.240.10">
    <property type="entry name" value="Zn(2)-C6 fungal-type DNA-binding domain"/>
    <property type="match status" value="1"/>
</dbReference>
<dbReference type="GO" id="GO:0005634">
    <property type="term" value="C:nucleus"/>
    <property type="evidence" value="ECO:0007669"/>
    <property type="project" value="UniProtKB-SubCell"/>
</dbReference>
<evidence type="ECO:0000313" key="6">
    <source>
        <dbReference type="Proteomes" id="UP000039046"/>
    </source>
</evidence>
<gene>
    <name evidence="5" type="ORF">VHEMI10282</name>
</gene>
<organism evidence="5 6">
    <name type="scientific">[Torrubiella] hemipterigena</name>
    <dbReference type="NCBI Taxonomy" id="1531966"/>
    <lineage>
        <taxon>Eukaryota</taxon>
        <taxon>Fungi</taxon>
        <taxon>Dikarya</taxon>
        <taxon>Ascomycota</taxon>
        <taxon>Pezizomycotina</taxon>
        <taxon>Sordariomycetes</taxon>
        <taxon>Hypocreomycetidae</taxon>
        <taxon>Hypocreales</taxon>
        <taxon>Clavicipitaceae</taxon>
        <taxon>Clavicipitaceae incertae sedis</taxon>
        <taxon>'Torrubiella' clade</taxon>
    </lineage>
</organism>
<sequence length="596" mass="66489">MGNDSNPVCFRCAQIKQACNGEIPCARCTRLQLPCRSRTDDPGSAQDFAGSLPKAQIRRVQTGCAVCKKRKKKCDEVKPRCGDCRRLCLECVWPEEKPPKRQRPPTSSSATISSGSSKGSSTGSLSPSHGQNSASLPVRKSPKMEPSEPKWTPVPEEDLMWDSSQSDTRQSDSKMSSDTGSFALYKVQQKTDWWLYEDASSLSVYMPQIMPQLGSPEDRALMNHYSTIVSGLLSRKTSVNNPYNHHLLPMASSNDMVLHCLLALSANHWRRTQPQLAARGIYHQSKATMALAKMLPDIEKGNGDIALVGSLLLCMSDFFDGTSEGWKLHLAGAKKLLLNLKNQQGDKMSGRSKFLVRLARFLDSSSTTSTCKPPLLAEEEEAAETMERLTAAPDEEDSALYGVPKQLFDLIDRINEIASNRATRVDAESEAAFRKDAAQAEDEINIWSAHNRRRTMERKPETPLEKDVLFATVAYEYAIRLRLHQIVEGYELVPPIPGLVRGILDAIQRIRYGSPLETSLIYPLTMAGGACSSYEDRLIVSDRLLVMERTCGFGYVYNARVLMEKVWKARDEATPTSKPVNWAEIRYTQMHGLVIF</sequence>
<dbReference type="InterPro" id="IPR001138">
    <property type="entry name" value="Zn2Cys6_DnaBD"/>
</dbReference>
<evidence type="ECO:0000256" key="3">
    <source>
        <dbReference type="SAM" id="MobiDB-lite"/>
    </source>
</evidence>